<keyword evidence="2" id="KW-1185">Reference proteome</keyword>
<gene>
    <name evidence="1" type="ORF">PAPOLLO_LOCUS6488</name>
</gene>
<protein>
    <submittedName>
        <fullName evidence="1">(apollo) hypothetical protein</fullName>
    </submittedName>
</protein>
<sequence length="1196" mass="138902">MNSSIIPITLRGDNLGERHRYLNSLVEDVYQQKLPLQCILELSEKSPIDKLFKIDLASRYRDANYIISTLKLEDMLYVSRALKCTWLLESEYQSIFNPDHLESELYPNMITPAVNKMKNWLQINLRDPVRCQKFYKYYKDDFDVSMKFLRHCSTEFIMAEFLNIIDKMTPKHLKVLSEYCPQVMKLYYDNFSKTSITLKRYISEDRDYFNCCKSLVNVDMDLFLDIVEKYYDHHKFGSLSPRISERIMKNHKHRFTNKAELYAGWLLDMKTLAKHLTDEEIKEVVLKLARAEYLYNLFSYKNVEPLIKKLSVDERASFKKQVFVQNEIGTKVSTWPYPPPSPPSGSESEILNSIFDDVKHKPDKYKYIEQPNFKRKIQYQCLMAMSSDTEYRMVDDCFPIRRKTLLDQLFDRYRFYSFDRTMFELRKLLMAEGSVKNREFMMLVLVSKCGENMDQVEKLINLLVERHKNEPSNLRAAIVRSLVVRACVWRLPPRAWSLLLDFGRELGLDGVSPILCLEGMHAAVLRTLLSGEECPLSLKAAYLDNFSILINYKLNAPEKRKVRENLPALLLTVAVADPDSALKCFGLLLDALSALKLKVKDCPGAVDALVEAVHRDPTSAESLLHRLYNERVARRELFRETFKLLKTNASYLNVLRHDAKMLTSTSDFIESLKNRSFNYDGFLKKLSLYFGEENGLAATYVVEITQLATRKSHASLARPLALLRIDLRPIIDECLKEPKGSSKKQLGAALLANYHHSKPLDVDVNDWRTLGVKAIANKILICKAVDVKKYLQKSLEWRRTLKLALRLAGRVDNTSQVYAIVGTKRPAAAVRAAIMYLKRNKNCDRVDVEVWRAVAPALCNLDLSVEQRRRLQQNLLCDVEIIPSDIEVEYWTELLKAIQKISRRKAMPIICTLENILPDVGSDVIKNIIEQFLEEFTLDNVSEVDYSIKICHSMQVRIIAKYLLLCKSEFERNHKLETIWEPFYNRLMSLLKEDTQSSIEYLDDFLIALRYNKAFFDTSLVSCLPVLERIVTDLRKFLPMEGYFYVFVVIHAIMLYYKSIQQSLKLHPDKFQDANTKQSEGTEIVGKLFGQYMGQEVRELVSKYFKSVVTLYYNNLMILLRDNLNYSESRNRFFIEIVKGLLEVGNTEALRVAQYILEGELCSNSGKQELLKALKETQDEEVKFFIYADMCCGLSF</sequence>
<dbReference type="EMBL" id="CAJQZP010000419">
    <property type="protein sequence ID" value="CAG4961008.1"/>
    <property type="molecule type" value="Genomic_DNA"/>
</dbReference>
<comment type="caution">
    <text evidence="1">The sequence shown here is derived from an EMBL/GenBank/DDBJ whole genome shotgun (WGS) entry which is preliminary data.</text>
</comment>
<evidence type="ECO:0000313" key="1">
    <source>
        <dbReference type="EMBL" id="CAG4961008.1"/>
    </source>
</evidence>
<name>A0A8S3WHX3_PARAO</name>
<accession>A0A8S3WHX3</accession>
<reference evidence="1" key="1">
    <citation type="submission" date="2021-04" db="EMBL/GenBank/DDBJ databases">
        <authorList>
            <person name="Tunstrom K."/>
        </authorList>
    </citation>
    <scope>NUCLEOTIDE SEQUENCE</scope>
</reference>
<evidence type="ECO:0000313" key="2">
    <source>
        <dbReference type="Proteomes" id="UP000691718"/>
    </source>
</evidence>
<dbReference type="AlphaFoldDB" id="A0A8S3WHX3"/>
<dbReference type="Proteomes" id="UP000691718">
    <property type="component" value="Unassembled WGS sequence"/>
</dbReference>
<organism evidence="1 2">
    <name type="scientific">Parnassius apollo</name>
    <name type="common">Apollo butterfly</name>
    <name type="synonym">Papilio apollo</name>
    <dbReference type="NCBI Taxonomy" id="110799"/>
    <lineage>
        <taxon>Eukaryota</taxon>
        <taxon>Metazoa</taxon>
        <taxon>Ecdysozoa</taxon>
        <taxon>Arthropoda</taxon>
        <taxon>Hexapoda</taxon>
        <taxon>Insecta</taxon>
        <taxon>Pterygota</taxon>
        <taxon>Neoptera</taxon>
        <taxon>Endopterygota</taxon>
        <taxon>Lepidoptera</taxon>
        <taxon>Glossata</taxon>
        <taxon>Ditrysia</taxon>
        <taxon>Papilionoidea</taxon>
        <taxon>Papilionidae</taxon>
        <taxon>Parnassiinae</taxon>
        <taxon>Parnassini</taxon>
        <taxon>Parnassius</taxon>
        <taxon>Parnassius</taxon>
    </lineage>
</organism>
<proteinExistence type="predicted"/>
<dbReference type="OrthoDB" id="7476497at2759"/>